<evidence type="ECO:0000313" key="1">
    <source>
        <dbReference type="EMBL" id="RJT33423.1"/>
    </source>
</evidence>
<dbReference type="EMBL" id="RAHH01000046">
    <property type="protein sequence ID" value="RJT33423.1"/>
    <property type="molecule type" value="Genomic_DNA"/>
</dbReference>
<sequence length="105" mass="12122">MSFLIVAGRFARRQSSNISADPKGRTFEEELDYQWSLLIDNVELIRSESRQVRHLSRSPGYVALETECDFKRGAHVQYQRQLAIHLPERHQMLIFTSTALAPFSA</sequence>
<keyword evidence="2" id="KW-1185">Reference proteome</keyword>
<dbReference type="AlphaFoldDB" id="A0A419N256"/>
<comment type="caution">
    <text evidence="1">The sequence shown here is derived from an EMBL/GenBank/DDBJ whole genome shotgun (WGS) entry which is preliminary data.</text>
</comment>
<proteinExistence type="predicted"/>
<dbReference type="Proteomes" id="UP000284908">
    <property type="component" value="Unassembled WGS sequence"/>
</dbReference>
<evidence type="ECO:0000313" key="2">
    <source>
        <dbReference type="Proteomes" id="UP000284908"/>
    </source>
</evidence>
<feature type="non-terminal residue" evidence="1">
    <location>
        <position position="105"/>
    </location>
</feature>
<accession>A0A419N256</accession>
<gene>
    <name evidence="1" type="ORF">D6C13_24120</name>
</gene>
<dbReference type="InterPro" id="IPR016123">
    <property type="entry name" value="Mog1/PsbP_a/b/a-sand"/>
</dbReference>
<name>A0A419N256_9GAMM</name>
<dbReference type="OrthoDB" id="8775251at2"/>
<dbReference type="Gene3D" id="3.40.1000.10">
    <property type="entry name" value="Mog1/PsbP, alpha/beta/alpha sandwich"/>
    <property type="match status" value="1"/>
</dbReference>
<dbReference type="SUPFAM" id="SSF55724">
    <property type="entry name" value="Mog1p/PsbP-like"/>
    <property type="match status" value="1"/>
</dbReference>
<reference evidence="1 2" key="1">
    <citation type="submission" date="2018-09" db="EMBL/GenBank/DDBJ databases">
        <authorList>
            <person name="Le Fleche-Mateos A."/>
        </authorList>
    </citation>
    <scope>NUCLEOTIDE SEQUENCE [LARGE SCALE GENOMIC DNA]</scope>
    <source>
        <strain evidence="1 2">DSM 27399</strain>
    </source>
</reference>
<protein>
    <submittedName>
        <fullName evidence="1">DUF1795 domain-containing protein</fullName>
    </submittedName>
</protein>
<organism evidence="1 2">
    <name type="scientific">Rahnella woolbedingensis</name>
    <dbReference type="NCBI Taxonomy" id="1510574"/>
    <lineage>
        <taxon>Bacteria</taxon>
        <taxon>Pseudomonadati</taxon>
        <taxon>Pseudomonadota</taxon>
        <taxon>Gammaproteobacteria</taxon>
        <taxon>Enterobacterales</taxon>
        <taxon>Yersiniaceae</taxon>
        <taxon>Rahnella</taxon>
    </lineage>
</organism>